<protein>
    <submittedName>
        <fullName evidence="1">Uncharacterized protein</fullName>
    </submittedName>
</protein>
<keyword evidence="2" id="KW-1185">Reference proteome</keyword>
<sequence>MCSRDFHVVAQASCGGRELVVMQVVSRLNVVDKKRSLRHPVMKGLIEHPHVPEDREPLAAGRIFRIQQNSMREMILAGDDVVAAIKEAGLTGFAFERAWVDPNSPRFSPLDPRTWPKP</sequence>
<organism evidence="1 2">
    <name type="scientific">Luedemannella helvata</name>
    <dbReference type="NCBI Taxonomy" id="349315"/>
    <lineage>
        <taxon>Bacteria</taxon>
        <taxon>Bacillati</taxon>
        <taxon>Actinomycetota</taxon>
        <taxon>Actinomycetes</taxon>
        <taxon>Micromonosporales</taxon>
        <taxon>Micromonosporaceae</taxon>
        <taxon>Luedemannella</taxon>
    </lineage>
</organism>
<name>A0ABP4X4N7_9ACTN</name>
<evidence type="ECO:0000313" key="2">
    <source>
        <dbReference type="Proteomes" id="UP001500655"/>
    </source>
</evidence>
<accession>A0ABP4X4N7</accession>
<evidence type="ECO:0000313" key="1">
    <source>
        <dbReference type="EMBL" id="GAA1767680.1"/>
    </source>
</evidence>
<dbReference type="Proteomes" id="UP001500655">
    <property type="component" value="Unassembled WGS sequence"/>
</dbReference>
<gene>
    <name evidence="1" type="ORF">GCM10009681_43440</name>
</gene>
<reference evidence="2" key="1">
    <citation type="journal article" date="2019" name="Int. J. Syst. Evol. Microbiol.">
        <title>The Global Catalogue of Microorganisms (GCM) 10K type strain sequencing project: providing services to taxonomists for standard genome sequencing and annotation.</title>
        <authorList>
            <consortium name="The Broad Institute Genomics Platform"/>
            <consortium name="The Broad Institute Genome Sequencing Center for Infectious Disease"/>
            <person name="Wu L."/>
            <person name="Ma J."/>
        </authorList>
    </citation>
    <scope>NUCLEOTIDE SEQUENCE [LARGE SCALE GENOMIC DNA]</scope>
    <source>
        <strain evidence="2">JCM 13249</strain>
    </source>
</reference>
<comment type="caution">
    <text evidence="1">The sequence shown here is derived from an EMBL/GenBank/DDBJ whole genome shotgun (WGS) entry which is preliminary data.</text>
</comment>
<dbReference type="EMBL" id="BAAALS010000024">
    <property type="protein sequence ID" value="GAA1767680.1"/>
    <property type="molecule type" value="Genomic_DNA"/>
</dbReference>
<proteinExistence type="predicted"/>